<dbReference type="PANTHER" id="PTHR43649:SF12">
    <property type="entry name" value="DIACETYLCHITOBIOSE BINDING PROTEIN DASA"/>
    <property type="match status" value="1"/>
</dbReference>
<sequence>MIATNANSLSLRRLRRRFLKGLGVAAAVTLAAFPAAAKDTIRVLAPASGSGTAFQALGEAYGKVNPDIQVVVQQFPSGDAYAQALLTQLQAGAGADLIFTNGGWGAPESLQPLAKAQRLGDLAKASFAKDFSDKVVPEFWADGKLYGLPLALLNVGLIYNAKELSALGAAAPQTFDDLIALCDLAQKKGKSALTISGASPFYFLETVAVSTVYNKDPQWNEKRTEGKVNFAESAGWKDAFDRIKKMIDAKCFVPGIAATTSPQAFAQLASGQALMAVGPTTFMGAVVAMNPTLDLRMRPFPAKSADETVAIGFYNDALSLNAQSKNAAASTAFLEWLSKPEQQATYAKIAGGTTPSDAAAHKFEGALAEMTPYFAADRDRQIPHHTWQQPQLRAALIASGNALFAGQKTGEQVLKDLDLAGR</sequence>
<comment type="subcellular location">
    <subcellularLocation>
        <location evidence="1">Periplasm</location>
    </subcellularLocation>
</comment>
<dbReference type="Proteomes" id="UP001589692">
    <property type="component" value="Unassembled WGS sequence"/>
</dbReference>
<accession>A0ABV6AJ92</accession>
<keyword evidence="3" id="KW-0574">Periplasm</keyword>
<evidence type="ECO:0000256" key="3">
    <source>
        <dbReference type="ARBA" id="ARBA00022764"/>
    </source>
</evidence>
<dbReference type="InterPro" id="IPR050490">
    <property type="entry name" value="Bact_solute-bd_prot1"/>
</dbReference>
<dbReference type="SUPFAM" id="SSF53850">
    <property type="entry name" value="Periplasmic binding protein-like II"/>
    <property type="match status" value="1"/>
</dbReference>
<protein>
    <submittedName>
        <fullName evidence="5">ABC transporter substrate-binding protein</fullName>
    </submittedName>
</protein>
<dbReference type="EMBL" id="JBHMAA010000018">
    <property type="protein sequence ID" value="MFB9950685.1"/>
    <property type="molecule type" value="Genomic_DNA"/>
</dbReference>
<evidence type="ECO:0000313" key="6">
    <source>
        <dbReference type="Proteomes" id="UP001589692"/>
    </source>
</evidence>
<dbReference type="PROSITE" id="PS51318">
    <property type="entry name" value="TAT"/>
    <property type="match status" value="1"/>
</dbReference>
<dbReference type="InterPro" id="IPR006059">
    <property type="entry name" value="SBP"/>
</dbReference>
<comment type="caution">
    <text evidence="5">The sequence shown here is derived from an EMBL/GenBank/DDBJ whole genome shotgun (WGS) entry which is preliminary data.</text>
</comment>
<dbReference type="Pfam" id="PF01547">
    <property type="entry name" value="SBP_bac_1"/>
    <property type="match status" value="1"/>
</dbReference>
<reference evidence="5 6" key="1">
    <citation type="submission" date="2024-09" db="EMBL/GenBank/DDBJ databases">
        <authorList>
            <person name="Sun Q."/>
            <person name="Mori K."/>
        </authorList>
    </citation>
    <scope>NUCLEOTIDE SEQUENCE [LARGE SCALE GENOMIC DNA]</scope>
    <source>
        <strain evidence="5 6">TBRC 4938</strain>
    </source>
</reference>
<keyword evidence="4" id="KW-0732">Signal</keyword>
<evidence type="ECO:0000256" key="1">
    <source>
        <dbReference type="ARBA" id="ARBA00004418"/>
    </source>
</evidence>
<dbReference type="PANTHER" id="PTHR43649">
    <property type="entry name" value="ARABINOSE-BINDING PROTEIN-RELATED"/>
    <property type="match status" value="1"/>
</dbReference>
<evidence type="ECO:0000256" key="2">
    <source>
        <dbReference type="ARBA" id="ARBA00008520"/>
    </source>
</evidence>
<evidence type="ECO:0000313" key="5">
    <source>
        <dbReference type="EMBL" id="MFB9950685.1"/>
    </source>
</evidence>
<organism evidence="5 6">
    <name type="scientific">Rhizobium puerariae</name>
    <dbReference type="NCBI Taxonomy" id="1585791"/>
    <lineage>
        <taxon>Bacteria</taxon>
        <taxon>Pseudomonadati</taxon>
        <taxon>Pseudomonadota</taxon>
        <taxon>Alphaproteobacteria</taxon>
        <taxon>Hyphomicrobiales</taxon>
        <taxon>Rhizobiaceae</taxon>
        <taxon>Rhizobium/Agrobacterium group</taxon>
        <taxon>Rhizobium</taxon>
    </lineage>
</organism>
<name>A0ABV6AJ92_9HYPH</name>
<comment type="similarity">
    <text evidence="2">Belongs to the bacterial solute-binding protein 1 family.</text>
</comment>
<gene>
    <name evidence="5" type="ORF">ACFFP0_17670</name>
</gene>
<dbReference type="InterPro" id="IPR006311">
    <property type="entry name" value="TAT_signal"/>
</dbReference>
<proteinExistence type="inferred from homology"/>
<keyword evidence="6" id="KW-1185">Reference proteome</keyword>
<feature type="chain" id="PRO_5045140345" evidence="4">
    <location>
        <begin position="38"/>
        <end position="422"/>
    </location>
</feature>
<dbReference type="Gene3D" id="3.40.190.10">
    <property type="entry name" value="Periplasmic binding protein-like II"/>
    <property type="match status" value="2"/>
</dbReference>
<evidence type="ECO:0000256" key="4">
    <source>
        <dbReference type="SAM" id="SignalP"/>
    </source>
</evidence>
<dbReference type="RefSeq" id="WP_377263313.1">
    <property type="nucleotide sequence ID" value="NZ_JBHMAA010000018.1"/>
</dbReference>
<feature type="signal peptide" evidence="4">
    <location>
        <begin position="1"/>
        <end position="37"/>
    </location>
</feature>